<evidence type="ECO:0000256" key="1">
    <source>
        <dbReference type="SAM" id="Phobius"/>
    </source>
</evidence>
<organism evidence="3">
    <name type="scientific">Ligilactobacillus agilis</name>
    <dbReference type="NCBI Taxonomy" id="1601"/>
    <lineage>
        <taxon>Bacteria</taxon>
        <taxon>Bacillati</taxon>
        <taxon>Bacillota</taxon>
        <taxon>Bacilli</taxon>
        <taxon>Lactobacillales</taxon>
        <taxon>Lactobacillaceae</taxon>
        <taxon>Ligilactobacillus</taxon>
    </lineage>
</organism>
<gene>
    <name evidence="3" type="ORF">SN811_04150</name>
</gene>
<name>A0A6F9Y3E6_9LACO</name>
<keyword evidence="1" id="KW-0472">Membrane</keyword>
<evidence type="ECO:0000259" key="2">
    <source>
        <dbReference type="PROSITE" id="PS50943"/>
    </source>
</evidence>
<dbReference type="SUPFAM" id="SSF47413">
    <property type="entry name" value="lambda repressor-like DNA-binding domains"/>
    <property type="match status" value="1"/>
</dbReference>
<dbReference type="InterPro" id="IPR010982">
    <property type="entry name" value="Lambda_DNA-bd_dom_sf"/>
</dbReference>
<dbReference type="Gene3D" id="1.10.260.40">
    <property type="entry name" value="lambda repressor-like DNA-binding domains"/>
    <property type="match status" value="1"/>
</dbReference>
<sequence length="166" mass="18232">MEEIIRFQNNMLLIRRTVGWTAEEFGDKIGVTRQTINNLEKNNRDKFKLNKTQYIAMRSVLDAEIARCPEETEVLRLILDMLVDHPEQYKEDEIRTLLEKANMITPSILAGTATRKAASKEVMLAMGAVLGGAFVAGAMGVIASPLLAGGAAGAWLIKAISSGKKK</sequence>
<dbReference type="GO" id="GO:0003677">
    <property type="term" value="F:DNA binding"/>
    <property type="evidence" value="ECO:0007669"/>
    <property type="project" value="InterPro"/>
</dbReference>
<protein>
    <recommendedName>
        <fullName evidence="2">HTH cro/C1-type domain-containing protein</fullName>
    </recommendedName>
</protein>
<dbReference type="CDD" id="cd00093">
    <property type="entry name" value="HTH_XRE"/>
    <property type="match status" value="1"/>
</dbReference>
<proteinExistence type="predicted"/>
<keyword evidence="1" id="KW-1133">Transmembrane helix</keyword>
<dbReference type="Pfam" id="PF01381">
    <property type="entry name" value="HTH_3"/>
    <property type="match status" value="1"/>
</dbReference>
<dbReference type="InterPro" id="IPR001387">
    <property type="entry name" value="Cro/C1-type_HTH"/>
</dbReference>
<keyword evidence="1" id="KW-0812">Transmembrane</keyword>
<dbReference type="EMBL" id="BLAP01000024">
    <property type="protein sequence ID" value="GET11915.1"/>
    <property type="molecule type" value="Genomic_DNA"/>
</dbReference>
<reference evidence="3" key="1">
    <citation type="submission" date="2019-10" db="EMBL/GenBank/DDBJ databases">
        <title>Lactobacillus agilis SN811 Whole Genome Sequencing Project.</title>
        <authorList>
            <person name="Suzuki S."/>
            <person name="Endo A."/>
            <person name="Maeno S."/>
            <person name="Shiwa Y."/>
            <person name="Matsutani M."/>
            <person name="Kajikawa A."/>
        </authorList>
    </citation>
    <scope>NUCLEOTIDE SEQUENCE</scope>
    <source>
        <strain evidence="3">SN811</strain>
    </source>
</reference>
<accession>A0A6F9Y3E6</accession>
<evidence type="ECO:0000313" key="3">
    <source>
        <dbReference type="EMBL" id="GET11915.1"/>
    </source>
</evidence>
<dbReference type="AlphaFoldDB" id="A0A6F9Y3E6"/>
<dbReference type="Proteomes" id="UP000494160">
    <property type="component" value="Unassembled WGS sequence"/>
</dbReference>
<comment type="caution">
    <text evidence="3">The sequence shown here is derived from an EMBL/GenBank/DDBJ whole genome shotgun (WGS) entry which is preliminary data.</text>
</comment>
<feature type="transmembrane region" description="Helical" evidence="1">
    <location>
        <begin position="124"/>
        <end position="157"/>
    </location>
</feature>
<dbReference type="RefSeq" id="WP_308738288.1">
    <property type="nucleotide sequence ID" value="NZ_BLAP01000024.1"/>
</dbReference>
<dbReference type="PROSITE" id="PS50943">
    <property type="entry name" value="HTH_CROC1"/>
    <property type="match status" value="1"/>
</dbReference>
<feature type="domain" description="HTH cro/C1-type" evidence="2">
    <location>
        <begin position="19"/>
        <end position="44"/>
    </location>
</feature>